<feature type="compositionally biased region" description="Low complexity" evidence="8">
    <location>
        <begin position="162"/>
        <end position="180"/>
    </location>
</feature>
<dbReference type="RefSeq" id="WP_117302476.1">
    <property type="nucleotide sequence ID" value="NZ_QVQT02000006.1"/>
</dbReference>
<dbReference type="InterPro" id="IPR003369">
    <property type="entry name" value="TatA/B/E"/>
</dbReference>
<evidence type="ECO:0000256" key="5">
    <source>
        <dbReference type="ARBA" id="ARBA00022989"/>
    </source>
</evidence>
<keyword evidence="2" id="KW-0813">Transport</keyword>
<dbReference type="Proteomes" id="UP000264702">
    <property type="component" value="Unassembled WGS sequence"/>
</dbReference>
<comment type="subcellular location">
    <subcellularLocation>
        <location evidence="1">Membrane</location>
        <topology evidence="1">Single-pass membrane protein</topology>
    </subcellularLocation>
</comment>
<keyword evidence="6" id="KW-0811">Translocation</keyword>
<keyword evidence="5" id="KW-1133">Transmembrane helix</keyword>
<dbReference type="Pfam" id="PF02416">
    <property type="entry name" value="TatA_B_E"/>
    <property type="match status" value="1"/>
</dbReference>
<feature type="region of interest" description="Disordered" evidence="8">
    <location>
        <begin position="54"/>
        <end position="193"/>
    </location>
</feature>
<dbReference type="GO" id="GO:0015031">
    <property type="term" value="P:protein transport"/>
    <property type="evidence" value="ECO:0007669"/>
    <property type="project" value="UniProtKB-KW"/>
</dbReference>
<gene>
    <name evidence="9" type="ORF">D0Y96_17550</name>
</gene>
<evidence type="ECO:0000256" key="1">
    <source>
        <dbReference type="ARBA" id="ARBA00004167"/>
    </source>
</evidence>
<sequence>MHLGDSIFIFLLALVLFGPKRMPEIAKQIGKLLAEFRRASNEFKMQIDEELRNLDRQEEQKKREARLQLAENSQTQSSQTETETPAGELASGASSETAETAAETPSSDTLTIMPPSSGTTVSASSPYMAAAETEPFPEPSTAMPAEPSDAPAAGHLESSETPQADAAPAPAALNGASSHTSEQEHESTSLHHG</sequence>
<dbReference type="Gene3D" id="1.20.5.3310">
    <property type="match status" value="1"/>
</dbReference>
<evidence type="ECO:0000313" key="9">
    <source>
        <dbReference type="EMBL" id="RFU15462.1"/>
    </source>
</evidence>
<reference evidence="9 10" key="1">
    <citation type="submission" date="2018-08" db="EMBL/GenBank/DDBJ databases">
        <title>Acidipila sp. 4G-K13, an acidobacterium isolated from forest soil.</title>
        <authorList>
            <person name="Gao Z.-H."/>
            <person name="Qiu L.-H."/>
        </authorList>
    </citation>
    <scope>NUCLEOTIDE SEQUENCE [LARGE SCALE GENOMIC DNA]</scope>
    <source>
        <strain evidence="9 10">4G-K13</strain>
    </source>
</reference>
<keyword evidence="4" id="KW-0653">Protein transport</keyword>
<proteinExistence type="predicted"/>
<organism evidence="9 10">
    <name type="scientific">Paracidobacterium acidisoli</name>
    <dbReference type="NCBI Taxonomy" id="2303751"/>
    <lineage>
        <taxon>Bacteria</taxon>
        <taxon>Pseudomonadati</taxon>
        <taxon>Acidobacteriota</taxon>
        <taxon>Terriglobia</taxon>
        <taxon>Terriglobales</taxon>
        <taxon>Acidobacteriaceae</taxon>
        <taxon>Paracidobacterium</taxon>
    </lineage>
</organism>
<protein>
    <submittedName>
        <fullName evidence="9">Sec-independent translocation protein MttA</fullName>
    </submittedName>
</protein>
<feature type="compositionally biased region" description="Basic and acidic residues" evidence="8">
    <location>
        <begin position="54"/>
        <end position="66"/>
    </location>
</feature>
<feature type="compositionally biased region" description="Basic and acidic residues" evidence="8">
    <location>
        <begin position="181"/>
        <end position="193"/>
    </location>
</feature>
<comment type="caution">
    <text evidence="9">The sequence shown here is derived from an EMBL/GenBank/DDBJ whole genome shotgun (WGS) entry which is preliminary data.</text>
</comment>
<evidence type="ECO:0000256" key="2">
    <source>
        <dbReference type="ARBA" id="ARBA00022448"/>
    </source>
</evidence>
<dbReference type="OrthoDB" id="9800908at2"/>
<evidence type="ECO:0000256" key="4">
    <source>
        <dbReference type="ARBA" id="ARBA00022927"/>
    </source>
</evidence>
<accession>A0A372IKJ1</accession>
<dbReference type="AlphaFoldDB" id="A0A372IKJ1"/>
<evidence type="ECO:0000256" key="8">
    <source>
        <dbReference type="SAM" id="MobiDB-lite"/>
    </source>
</evidence>
<dbReference type="EMBL" id="QVQT01000006">
    <property type="protein sequence ID" value="RFU15462.1"/>
    <property type="molecule type" value="Genomic_DNA"/>
</dbReference>
<dbReference type="GO" id="GO:0016020">
    <property type="term" value="C:membrane"/>
    <property type="evidence" value="ECO:0007669"/>
    <property type="project" value="UniProtKB-ARBA"/>
</dbReference>
<keyword evidence="10" id="KW-1185">Reference proteome</keyword>
<feature type="compositionally biased region" description="Polar residues" evidence="8">
    <location>
        <begin position="108"/>
        <end position="125"/>
    </location>
</feature>
<evidence type="ECO:0000313" key="10">
    <source>
        <dbReference type="Proteomes" id="UP000264702"/>
    </source>
</evidence>
<feature type="compositionally biased region" description="Low complexity" evidence="8">
    <location>
        <begin position="71"/>
        <end position="107"/>
    </location>
</feature>
<keyword evidence="7" id="KW-0472">Membrane</keyword>
<evidence type="ECO:0000256" key="3">
    <source>
        <dbReference type="ARBA" id="ARBA00022692"/>
    </source>
</evidence>
<evidence type="ECO:0000256" key="6">
    <source>
        <dbReference type="ARBA" id="ARBA00023010"/>
    </source>
</evidence>
<keyword evidence="3" id="KW-0812">Transmembrane</keyword>
<evidence type="ECO:0000256" key="7">
    <source>
        <dbReference type="ARBA" id="ARBA00023136"/>
    </source>
</evidence>
<name>A0A372IKJ1_9BACT</name>